<gene>
    <name evidence="4" type="ORF">LCGC14_2802470</name>
</gene>
<dbReference type="InterPro" id="IPR036034">
    <property type="entry name" value="PDZ_sf"/>
</dbReference>
<dbReference type="AlphaFoldDB" id="A0A0F8Z981"/>
<sequence>MKAKRIFATMIIAVLGGITAVIIYDSINDDEQVTIIQESSRMRYVNLSSQASAPSDFTIAAEMSVEAVVHVKTKAFREGSGNPLFDYFFGAPENSNEPRVVGYGSGVILTSDGYIVTNNHVIEGSQEVEVVLNDRRAFDATIVGTDPTTDLAVLKITSSNLPFLEFGNSDLLRLGEWVLAVGNPYNLTSTVTAGIVSAKARNINILRAELALESFIQTDAAVNPGNSGGALVNTRGELVGINAAIASRTGAFTGYSFAIPVSIVQKVTKDIIEYGAVQRAILGVTIVELDAEQAKNYDVNDINGVLVTGLRPEGAAIDAGIEVHDVIVAINGVKVNSPSELQEQVSRYRPNDKISVTLNRKNKKIQMEVVLRNTKGGTGIIEKEIEISSLGASFDKVTSG</sequence>
<evidence type="ECO:0000256" key="1">
    <source>
        <dbReference type="ARBA" id="ARBA00022670"/>
    </source>
</evidence>
<dbReference type="Pfam" id="PF13180">
    <property type="entry name" value="PDZ_2"/>
    <property type="match status" value="1"/>
</dbReference>
<proteinExistence type="predicted"/>
<accession>A0A0F8Z981</accession>
<dbReference type="Gene3D" id="2.30.42.10">
    <property type="match status" value="1"/>
</dbReference>
<keyword evidence="1" id="KW-0645">Protease</keyword>
<dbReference type="InterPro" id="IPR001478">
    <property type="entry name" value="PDZ"/>
</dbReference>
<reference evidence="4" key="1">
    <citation type="journal article" date="2015" name="Nature">
        <title>Complex archaea that bridge the gap between prokaryotes and eukaryotes.</title>
        <authorList>
            <person name="Spang A."/>
            <person name="Saw J.H."/>
            <person name="Jorgensen S.L."/>
            <person name="Zaremba-Niedzwiedzka K."/>
            <person name="Martijn J."/>
            <person name="Lind A.E."/>
            <person name="van Eijk R."/>
            <person name="Schleper C."/>
            <person name="Guy L."/>
            <person name="Ettema T.J."/>
        </authorList>
    </citation>
    <scope>NUCLEOTIDE SEQUENCE</scope>
</reference>
<dbReference type="SUPFAM" id="SSF50494">
    <property type="entry name" value="Trypsin-like serine proteases"/>
    <property type="match status" value="1"/>
</dbReference>
<dbReference type="Gene3D" id="2.40.10.120">
    <property type="match status" value="1"/>
</dbReference>
<dbReference type="PRINTS" id="PR00834">
    <property type="entry name" value="PROTEASES2C"/>
</dbReference>
<feature type="non-terminal residue" evidence="4">
    <location>
        <position position="400"/>
    </location>
</feature>
<name>A0A0F8Z981_9ZZZZ</name>
<feature type="domain" description="PDZ" evidence="3">
    <location>
        <begin position="271"/>
        <end position="362"/>
    </location>
</feature>
<organism evidence="4">
    <name type="scientific">marine sediment metagenome</name>
    <dbReference type="NCBI Taxonomy" id="412755"/>
    <lineage>
        <taxon>unclassified sequences</taxon>
        <taxon>metagenomes</taxon>
        <taxon>ecological metagenomes</taxon>
    </lineage>
</organism>
<dbReference type="EMBL" id="LAZR01052630">
    <property type="protein sequence ID" value="KKK82530.1"/>
    <property type="molecule type" value="Genomic_DNA"/>
</dbReference>
<keyword evidence="2" id="KW-0378">Hydrolase</keyword>
<evidence type="ECO:0000259" key="3">
    <source>
        <dbReference type="PROSITE" id="PS50106"/>
    </source>
</evidence>
<dbReference type="PANTHER" id="PTHR43343:SF3">
    <property type="entry name" value="PROTEASE DO-LIKE 8, CHLOROPLASTIC"/>
    <property type="match status" value="1"/>
</dbReference>
<comment type="caution">
    <text evidence="4">The sequence shown here is derived from an EMBL/GenBank/DDBJ whole genome shotgun (WGS) entry which is preliminary data.</text>
</comment>
<dbReference type="InterPro" id="IPR009003">
    <property type="entry name" value="Peptidase_S1_PA"/>
</dbReference>
<dbReference type="SMART" id="SM00228">
    <property type="entry name" value="PDZ"/>
    <property type="match status" value="1"/>
</dbReference>
<dbReference type="InterPro" id="IPR001940">
    <property type="entry name" value="Peptidase_S1C"/>
</dbReference>
<evidence type="ECO:0000256" key="2">
    <source>
        <dbReference type="ARBA" id="ARBA00022801"/>
    </source>
</evidence>
<dbReference type="InterPro" id="IPR051201">
    <property type="entry name" value="Chloro_Bact_Ser_Proteases"/>
</dbReference>
<dbReference type="PANTHER" id="PTHR43343">
    <property type="entry name" value="PEPTIDASE S12"/>
    <property type="match status" value="1"/>
</dbReference>
<evidence type="ECO:0000313" key="4">
    <source>
        <dbReference type="EMBL" id="KKK82530.1"/>
    </source>
</evidence>
<protein>
    <recommendedName>
        <fullName evidence="3">PDZ domain-containing protein</fullName>
    </recommendedName>
</protein>
<dbReference type="GO" id="GO:0006508">
    <property type="term" value="P:proteolysis"/>
    <property type="evidence" value="ECO:0007669"/>
    <property type="project" value="UniProtKB-KW"/>
</dbReference>
<dbReference type="PROSITE" id="PS50106">
    <property type="entry name" value="PDZ"/>
    <property type="match status" value="1"/>
</dbReference>
<dbReference type="SUPFAM" id="SSF50156">
    <property type="entry name" value="PDZ domain-like"/>
    <property type="match status" value="1"/>
</dbReference>
<dbReference type="GO" id="GO:0004252">
    <property type="term" value="F:serine-type endopeptidase activity"/>
    <property type="evidence" value="ECO:0007669"/>
    <property type="project" value="InterPro"/>
</dbReference>
<dbReference type="Pfam" id="PF13365">
    <property type="entry name" value="Trypsin_2"/>
    <property type="match status" value="1"/>
</dbReference>
<dbReference type="CDD" id="cd06779">
    <property type="entry name" value="cpPDZ_Deg_HtrA-like"/>
    <property type="match status" value="1"/>
</dbReference>